<organism evidence="2">
    <name type="scientific">Prymnesium polylepis</name>
    <dbReference type="NCBI Taxonomy" id="72548"/>
    <lineage>
        <taxon>Eukaryota</taxon>
        <taxon>Haptista</taxon>
        <taxon>Haptophyta</taxon>
        <taxon>Prymnesiophyceae</taxon>
        <taxon>Prymnesiales</taxon>
        <taxon>Prymnesiaceae</taxon>
        <taxon>Prymnesium</taxon>
    </lineage>
</organism>
<evidence type="ECO:0000313" key="2">
    <source>
        <dbReference type="EMBL" id="CAE2196710.1"/>
    </source>
</evidence>
<keyword evidence="1" id="KW-1133">Transmembrane helix</keyword>
<dbReference type="AlphaFoldDB" id="A0A7S4HEG7"/>
<dbReference type="EMBL" id="HBKO01004138">
    <property type="protein sequence ID" value="CAE2196710.1"/>
    <property type="molecule type" value="Transcribed_RNA"/>
</dbReference>
<feature type="transmembrane region" description="Helical" evidence="1">
    <location>
        <begin position="131"/>
        <end position="147"/>
    </location>
</feature>
<feature type="transmembrane region" description="Helical" evidence="1">
    <location>
        <begin position="12"/>
        <end position="32"/>
    </location>
</feature>
<feature type="transmembrane region" description="Helical" evidence="1">
    <location>
        <begin position="53"/>
        <end position="74"/>
    </location>
</feature>
<feature type="transmembrane region" description="Helical" evidence="1">
    <location>
        <begin position="255"/>
        <end position="277"/>
    </location>
</feature>
<sequence>MSSTADVEVITAHLAVSVGSLVVMAMLPRSLYLRRTFIAFQRASAADANGRDYRALLLASILWGAGLNIAMQYAPGVSMSLAEDWGGGKLPTWDAEEVRSTYSAAIRMGIVAALPLIPLVGLLIDYIGPLPVMYLSAYCVFAEYAVLAYFPPSQMLLEAYWLTASAPIVSMNMSWLVFLRSKLLPDPLKMNRDLGLYMLVGGASAAAVIAFVDSVLIGHGSILVGYGTTETRLLDGDEQTALLLDVREQAALEGYSVFFLANSVIVMLGPVAAHLAARSFPPAIRLLSAQMLEYPCTVTGGGEAELV</sequence>
<evidence type="ECO:0000256" key="1">
    <source>
        <dbReference type="SAM" id="Phobius"/>
    </source>
</evidence>
<keyword evidence="1" id="KW-0472">Membrane</keyword>
<feature type="transmembrane region" description="Helical" evidence="1">
    <location>
        <begin position="159"/>
        <end position="178"/>
    </location>
</feature>
<feature type="transmembrane region" description="Helical" evidence="1">
    <location>
        <begin position="104"/>
        <end position="124"/>
    </location>
</feature>
<accession>A0A7S4HEG7</accession>
<keyword evidence="1" id="KW-0812">Transmembrane</keyword>
<protein>
    <submittedName>
        <fullName evidence="2">Uncharacterized protein</fullName>
    </submittedName>
</protein>
<feature type="transmembrane region" description="Helical" evidence="1">
    <location>
        <begin position="194"/>
        <end position="217"/>
    </location>
</feature>
<gene>
    <name evidence="2" type="ORF">CPOL0286_LOCUS2064</name>
</gene>
<reference evidence="2" key="1">
    <citation type="submission" date="2021-01" db="EMBL/GenBank/DDBJ databases">
        <authorList>
            <person name="Corre E."/>
            <person name="Pelletier E."/>
            <person name="Niang G."/>
            <person name="Scheremetjew M."/>
            <person name="Finn R."/>
            <person name="Kale V."/>
            <person name="Holt S."/>
            <person name="Cochrane G."/>
            <person name="Meng A."/>
            <person name="Brown T."/>
            <person name="Cohen L."/>
        </authorList>
    </citation>
    <scope>NUCLEOTIDE SEQUENCE</scope>
    <source>
        <strain evidence="2">UIO037</strain>
    </source>
</reference>
<name>A0A7S4HEG7_9EUKA</name>
<proteinExistence type="predicted"/>